<dbReference type="InterPro" id="IPR021607">
    <property type="entry name" value="DUF3224"/>
</dbReference>
<dbReference type="EMBL" id="JBHSPA010000043">
    <property type="protein sequence ID" value="MFC5828898.1"/>
    <property type="molecule type" value="Genomic_DNA"/>
</dbReference>
<evidence type="ECO:0000313" key="2">
    <source>
        <dbReference type="EMBL" id="MFC5828898.1"/>
    </source>
</evidence>
<dbReference type="Proteomes" id="UP001596058">
    <property type="component" value="Unassembled WGS sequence"/>
</dbReference>
<accession>A0ABW1CTE5</accession>
<comment type="caution">
    <text evidence="2">The sequence shown here is derived from an EMBL/GenBank/DDBJ whole genome shotgun (WGS) entry which is preliminary data.</text>
</comment>
<feature type="region of interest" description="Disordered" evidence="1">
    <location>
        <begin position="1"/>
        <end position="24"/>
    </location>
</feature>
<reference evidence="3" key="1">
    <citation type="journal article" date="2019" name="Int. J. Syst. Evol. Microbiol.">
        <title>The Global Catalogue of Microorganisms (GCM) 10K type strain sequencing project: providing services to taxonomists for standard genome sequencing and annotation.</title>
        <authorList>
            <consortium name="The Broad Institute Genomics Platform"/>
            <consortium name="The Broad Institute Genome Sequencing Center for Infectious Disease"/>
            <person name="Wu L."/>
            <person name="Ma J."/>
        </authorList>
    </citation>
    <scope>NUCLEOTIDE SEQUENCE [LARGE SCALE GENOMIC DNA]</scope>
    <source>
        <strain evidence="3">CCUG 53903</strain>
    </source>
</reference>
<proteinExistence type="predicted"/>
<protein>
    <submittedName>
        <fullName evidence="2">DUF3224 domain-containing protein</fullName>
    </submittedName>
</protein>
<name>A0ABW1CTE5_9ACTN</name>
<dbReference type="Pfam" id="PF11528">
    <property type="entry name" value="DUF3224"/>
    <property type="match status" value="1"/>
</dbReference>
<dbReference type="Gene3D" id="2.40.350.10">
    <property type="entry name" value="SO1590-like"/>
    <property type="match status" value="1"/>
</dbReference>
<dbReference type="RefSeq" id="WP_379518396.1">
    <property type="nucleotide sequence ID" value="NZ_JBHSPA010000043.1"/>
</dbReference>
<organism evidence="2 3">
    <name type="scientific">Nonomuraea insulae</name>
    <dbReference type="NCBI Taxonomy" id="1616787"/>
    <lineage>
        <taxon>Bacteria</taxon>
        <taxon>Bacillati</taxon>
        <taxon>Actinomycetota</taxon>
        <taxon>Actinomycetes</taxon>
        <taxon>Streptosporangiales</taxon>
        <taxon>Streptosporangiaceae</taxon>
        <taxon>Nonomuraea</taxon>
    </lineage>
</organism>
<evidence type="ECO:0000256" key="1">
    <source>
        <dbReference type="SAM" id="MobiDB-lite"/>
    </source>
</evidence>
<dbReference type="InterPro" id="IPR023159">
    <property type="entry name" value="SO1590-like_sf"/>
</dbReference>
<dbReference type="SUPFAM" id="SSF159238">
    <property type="entry name" value="SO1590-like"/>
    <property type="match status" value="1"/>
</dbReference>
<gene>
    <name evidence="2" type="ORF">ACFPZ3_33950</name>
</gene>
<sequence length="164" mass="17497">MNVNWGGLTEGRTAYEEERPPAGAVTHASSVEVLSMDRLDIGPRVEGGPMVFATLMEERFSGGIEGLGHADHVRVVQPDGSQILAGVERVVGSVAGRSGTFVLTSYGFGDRPGAGQGHWTVVPGSGTGELAGLRGRGAFTFELRPDGTWRAEDNFTHWYEDLPK</sequence>
<keyword evidence="3" id="KW-1185">Reference proteome</keyword>
<evidence type="ECO:0000313" key="3">
    <source>
        <dbReference type="Proteomes" id="UP001596058"/>
    </source>
</evidence>